<evidence type="ECO:0000259" key="2">
    <source>
        <dbReference type="Pfam" id="PF01558"/>
    </source>
</evidence>
<protein>
    <submittedName>
        <fullName evidence="3">2-oxoacid:ferredoxin oxidoreductase subunit gamma</fullName>
    </submittedName>
</protein>
<reference evidence="3 4" key="1">
    <citation type="journal article" date="2017" name="Genome Announc.">
        <title>Draft Genome Sequence of Romboutsia weinsteinii sp. nov. Strain CCRI-19649(T) Isolated from Surface Water.</title>
        <authorList>
            <person name="Maheux A.F."/>
            <person name="Boudreau D.K."/>
            <person name="Berube E."/>
            <person name="Boissinot M."/>
            <person name="Cantin P."/>
            <person name="Raymond F."/>
            <person name="Corbeil J."/>
            <person name="Omar R.F."/>
            <person name="Bergeron M.G."/>
        </authorList>
    </citation>
    <scope>NUCLEOTIDE SEQUENCE [LARGE SCALE GENOMIC DNA]</scope>
    <source>
        <strain evidence="3 4">CCRI-19649</strain>
    </source>
</reference>
<dbReference type="OrthoDB" id="9789125at2"/>
<dbReference type="PANTHER" id="PTHR42730:SF1">
    <property type="entry name" value="2-OXOGLUTARATE SYNTHASE SUBUNIT KORC"/>
    <property type="match status" value="1"/>
</dbReference>
<keyword evidence="4" id="KW-1185">Reference proteome</keyword>
<gene>
    <name evidence="3" type="ORF">CHL78_017650</name>
</gene>
<dbReference type="Proteomes" id="UP000215694">
    <property type="component" value="Unassembled WGS sequence"/>
</dbReference>
<dbReference type="Gene3D" id="3.40.920.10">
    <property type="entry name" value="Pyruvate-ferredoxin oxidoreductase, PFOR, domain III"/>
    <property type="match status" value="1"/>
</dbReference>
<dbReference type="SUPFAM" id="SSF53323">
    <property type="entry name" value="Pyruvate-ferredoxin oxidoreductase, PFOR, domain III"/>
    <property type="match status" value="1"/>
</dbReference>
<dbReference type="RefSeq" id="WP_094367075.1">
    <property type="nucleotide sequence ID" value="NZ_NOJY02000063.1"/>
</dbReference>
<sequence length="184" mass="19595">MSTARVICAGFGGQGVMSMGQLLTYAGMLEGKEVSWLPSYGPEMRGGTANCAVTVSDKPVGSPLITDDATCAIIMNLPSLEKFEKDVVPGGKILINSSLIDRKIERTDVDVYYIPANEIAAELGNPKVANMIMLGSYLEVSETVEVDSVLEAFKKVFGPSKEKFVPLNKAALEKGGLAVKETAM</sequence>
<dbReference type="Pfam" id="PF01558">
    <property type="entry name" value="POR"/>
    <property type="match status" value="1"/>
</dbReference>
<dbReference type="InterPro" id="IPR052554">
    <property type="entry name" value="2-oxoglutarate_synth_KorC"/>
</dbReference>
<dbReference type="PANTHER" id="PTHR42730">
    <property type="entry name" value="2-OXOGLUTARATE SYNTHASE SUBUNIT KORC"/>
    <property type="match status" value="1"/>
</dbReference>
<name>A0A371IYJ7_9FIRM</name>
<organism evidence="3 4">
    <name type="scientific">Romboutsia weinsteinii</name>
    <dbReference type="NCBI Taxonomy" id="2020949"/>
    <lineage>
        <taxon>Bacteria</taxon>
        <taxon>Bacillati</taxon>
        <taxon>Bacillota</taxon>
        <taxon>Clostridia</taxon>
        <taxon>Peptostreptococcales</taxon>
        <taxon>Peptostreptococcaceae</taxon>
        <taxon>Romboutsia</taxon>
    </lineage>
</organism>
<dbReference type="InterPro" id="IPR019752">
    <property type="entry name" value="Pyrv/ketoisovalerate_OxRed_cat"/>
</dbReference>
<dbReference type="GO" id="GO:0016903">
    <property type="term" value="F:oxidoreductase activity, acting on the aldehyde or oxo group of donors"/>
    <property type="evidence" value="ECO:0007669"/>
    <property type="project" value="InterPro"/>
</dbReference>
<comment type="caution">
    <text evidence="3">The sequence shown here is derived from an EMBL/GenBank/DDBJ whole genome shotgun (WGS) entry which is preliminary data.</text>
</comment>
<dbReference type="InterPro" id="IPR002869">
    <property type="entry name" value="Pyrv_flavodox_OxRed_cen"/>
</dbReference>
<evidence type="ECO:0000313" key="3">
    <source>
        <dbReference type="EMBL" id="RDY25544.1"/>
    </source>
</evidence>
<accession>A0A371IYJ7</accession>
<dbReference type="EMBL" id="NOJY02000063">
    <property type="protein sequence ID" value="RDY25544.1"/>
    <property type="molecule type" value="Genomic_DNA"/>
</dbReference>
<evidence type="ECO:0000313" key="4">
    <source>
        <dbReference type="Proteomes" id="UP000215694"/>
    </source>
</evidence>
<feature type="domain" description="Pyruvate/ketoisovalerate oxidoreductase catalytic" evidence="2">
    <location>
        <begin position="12"/>
        <end position="175"/>
    </location>
</feature>
<dbReference type="AlphaFoldDB" id="A0A371IYJ7"/>
<evidence type="ECO:0000256" key="1">
    <source>
        <dbReference type="ARBA" id="ARBA00023002"/>
    </source>
</evidence>
<proteinExistence type="predicted"/>
<keyword evidence="1" id="KW-0560">Oxidoreductase</keyword>